<evidence type="ECO:0000313" key="3">
    <source>
        <dbReference type="Proteomes" id="UP000266841"/>
    </source>
</evidence>
<feature type="region of interest" description="Disordered" evidence="1">
    <location>
        <begin position="1"/>
        <end position="29"/>
    </location>
</feature>
<dbReference type="Proteomes" id="UP000266841">
    <property type="component" value="Unassembled WGS sequence"/>
</dbReference>
<organism evidence="2 3">
    <name type="scientific">Thalassiosira oceanica</name>
    <name type="common">Marine diatom</name>
    <dbReference type="NCBI Taxonomy" id="159749"/>
    <lineage>
        <taxon>Eukaryota</taxon>
        <taxon>Sar</taxon>
        <taxon>Stramenopiles</taxon>
        <taxon>Ochrophyta</taxon>
        <taxon>Bacillariophyta</taxon>
        <taxon>Coscinodiscophyceae</taxon>
        <taxon>Thalassiosirophycidae</taxon>
        <taxon>Thalassiosirales</taxon>
        <taxon>Thalassiosiraceae</taxon>
        <taxon>Thalassiosira</taxon>
    </lineage>
</organism>
<keyword evidence="3" id="KW-1185">Reference proteome</keyword>
<comment type="caution">
    <text evidence="2">The sequence shown here is derived from an EMBL/GenBank/DDBJ whole genome shotgun (WGS) entry which is preliminary data.</text>
</comment>
<feature type="compositionally biased region" description="Basic and acidic residues" evidence="1">
    <location>
        <begin position="136"/>
        <end position="151"/>
    </location>
</feature>
<protein>
    <submittedName>
        <fullName evidence="2">Uncharacterized protein</fullName>
    </submittedName>
</protein>
<dbReference type="OrthoDB" id="191686at2759"/>
<feature type="region of interest" description="Disordered" evidence="1">
    <location>
        <begin position="129"/>
        <end position="151"/>
    </location>
</feature>
<gene>
    <name evidence="2" type="ORF">THAOC_03057</name>
</gene>
<sequence length="445" mass="48789">MFQPQLSARAGDPPELSPQPQPSNNTPCMTITSRLLLPVPSSAPACSPYTTTSRSRTTGSHPSMRRIQIATARPWRLRSATCAIARSKTRTPSTSSVARTDPMMPTSLRPRLCASTEWSVGSARLLSSATVTTPDSSEKADDKSKNKSKKDNPNIFLDNLGKIFLSTIGAVLLMLLRSTKSNNSRTALREDVESTSILDPLEIDDLRVANSDFTVDVWEKIVERVKVEFIDRGRRNVNYAEFLSLVMHCMKEMKGEGFTIQLGHLLDRVVIAEVERLAEVNANEDDSDVASTDAFEIELPLSFLVATLSLALNSPVADRVRLLFEAIRLVDEAGVDESENQASGEQVAEMIRNLQKTCQLTPDAQIVETNCKVPYQTYRVGTGDEDLTRRARGGYGGKKGSPGVTSCAEGPLTQDDFHAILNSRTVCAWGECFIRKSGRTSTSDV</sequence>
<accession>K0TLE8</accession>
<evidence type="ECO:0000256" key="1">
    <source>
        <dbReference type="SAM" id="MobiDB-lite"/>
    </source>
</evidence>
<dbReference type="AlphaFoldDB" id="K0TLE8"/>
<dbReference type="EMBL" id="AGNL01003054">
    <property type="protein sequence ID" value="EJK75231.1"/>
    <property type="molecule type" value="Genomic_DNA"/>
</dbReference>
<proteinExistence type="predicted"/>
<evidence type="ECO:0000313" key="2">
    <source>
        <dbReference type="EMBL" id="EJK75231.1"/>
    </source>
</evidence>
<name>K0TLE8_THAOC</name>
<reference evidence="2 3" key="1">
    <citation type="journal article" date="2012" name="Genome Biol.">
        <title>Genome and low-iron response of an oceanic diatom adapted to chronic iron limitation.</title>
        <authorList>
            <person name="Lommer M."/>
            <person name="Specht M."/>
            <person name="Roy A.S."/>
            <person name="Kraemer L."/>
            <person name="Andreson R."/>
            <person name="Gutowska M.A."/>
            <person name="Wolf J."/>
            <person name="Bergner S.V."/>
            <person name="Schilhabel M.B."/>
            <person name="Klostermeier U.C."/>
            <person name="Beiko R.G."/>
            <person name="Rosenstiel P."/>
            <person name="Hippler M."/>
            <person name="Laroche J."/>
        </authorList>
    </citation>
    <scope>NUCLEOTIDE SEQUENCE [LARGE SCALE GENOMIC DNA]</scope>
    <source>
        <strain evidence="2 3">CCMP1005</strain>
    </source>
</reference>
<feature type="region of interest" description="Disordered" evidence="1">
    <location>
        <begin position="84"/>
        <end position="108"/>
    </location>
</feature>
<dbReference type="eggNOG" id="ENOG502SF2Z">
    <property type="taxonomic scope" value="Eukaryota"/>
</dbReference>
<feature type="region of interest" description="Disordered" evidence="1">
    <location>
        <begin position="42"/>
        <end position="71"/>
    </location>
</feature>